<dbReference type="OrthoDB" id="145485at2"/>
<evidence type="ECO:0000313" key="7">
    <source>
        <dbReference type="EMBL" id="KRR01161.1"/>
    </source>
</evidence>
<dbReference type="AlphaFoldDB" id="A0A0R3LYL1"/>
<sequence>MLEAIRRAISFLRQKQVLHKLGVLISITVIAVACYVLYHMLRGIDANEVIDAIKRTEPRQIALAALFVAAGYFTLTFYDWFAVRAIGRGHIPYRVNALAAFTSYSIGHNVGASVFTGGAVRYRIYSAWGLNAIDVAKICFLAGLTFWLGNAAVLGLGIAYHPEAAASIDQLPVWLNRLAAFGIIIALIGYVFWVWVQPRSVGRGPWTVTLPGGPLTLLQIAIGIVDLGFCALAMYVLVPDEPNLGFVVVAVIFVSATLLGFASHSPGGLGVFDAAMLVGLWQLDREELLAGMLLFRVLYYIGPFVISVILLTLREIILGARSKRLRQLASGAGAEPTRHEAAVYVRERGDTGA</sequence>
<dbReference type="GO" id="GO:0005886">
    <property type="term" value="C:plasma membrane"/>
    <property type="evidence" value="ECO:0007669"/>
    <property type="project" value="UniProtKB-SubCell"/>
</dbReference>
<evidence type="ECO:0000256" key="4">
    <source>
        <dbReference type="ARBA" id="ARBA00022989"/>
    </source>
</evidence>
<gene>
    <name evidence="7" type="ORF">CP49_06000</name>
</gene>
<dbReference type="Pfam" id="PF03706">
    <property type="entry name" value="LPG_synthase_TM"/>
    <property type="match status" value="1"/>
</dbReference>
<dbReference type="STRING" id="1518501.CQ10_10125"/>
<dbReference type="InterPro" id="IPR022791">
    <property type="entry name" value="L-PG_synthase/AglD"/>
</dbReference>
<dbReference type="PANTHER" id="PTHR39087">
    <property type="entry name" value="UPF0104 MEMBRANE PROTEIN MJ1595"/>
    <property type="match status" value="1"/>
</dbReference>
<keyword evidence="4 6" id="KW-1133">Transmembrane helix</keyword>
<evidence type="ECO:0000256" key="1">
    <source>
        <dbReference type="ARBA" id="ARBA00004651"/>
    </source>
</evidence>
<organism evidence="7 8">
    <name type="scientific">Bradyrhizobium valentinum</name>
    <dbReference type="NCBI Taxonomy" id="1518501"/>
    <lineage>
        <taxon>Bacteria</taxon>
        <taxon>Pseudomonadati</taxon>
        <taxon>Pseudomonadota</taxon>
        <taxon>Alphaproteobacteria</taxon>
        <taxon>Hyphomicrobiales</taxon>
        <taxon>Nitrobacteraceae</taxon>
        <taxon>Bradyrhizobium</taxon>
    </lineage>
</organism>
<comment type="subcellular location">
    <subcellularLocation>
        <location evidence="1">Cell membrane</location>
        <topology evidence="1">Multi-pass membrane protein</topology>
    </subcellularLocation>
</comment>
<evidence type="ECO:0000256" key="6">
    <source>
        <dbReference type="SAM" id="Phobius"/>
    </source>
</evidence>
<reference evidence="7 8" key="1">
    <citation type="submission" date="2014-03" db="EMBL/GenBank/DDBJ databases">
        <title>Bradyrhizobium valentinum sp. nov., isolated from effective nodules of Lupinus mariae-josephae, a lupine endemic of basic-lime soils in Eastern Spain.</title>
        <authorList>
            <person name="Duran D."/>
            <person name="Rey L."/>
            <person name="Navarro A."/>
            <person name="Busquets A."/>
            <person name="Imperial J."/>
            <person name="Ruiz-Argueso T."/>
        </authorList>
    </citation>
    <scope>NUCLEOTIDE SEQUENCE [LARGE SCALE GENOMIC DNA]</scope>
    <source>
        <strain evidence="7 8">LmjM3</strain>
    </source>
</reference>
<dbReference type="PROSITE" id="PS51257">
    <property type="entry name" value="PROKAR_LIPOPROTEIN"/>
    <property type="match status" value="1"/>
</dbReference>
<feature type="transmembrane region" description="Helical" evidence="6">
    <location>
        <begin position="297"/>
        <end position="317"/>
    </location>
</feature>
<dbReference type="RefSeq" id="WP_057853523.1">
    <property type="nucleotide sequence ID" value="NZ_LLXX01000161.1"/>
</dbReference>
<keyword evidence="3 6" id="KW-0812">Transmembrane</keyword>
<evidence type="ECO:0000313" key="8">
    <source>
        <dbReference type="Proteomes" id="UP000051913"/>
    </source>
</evidence>
<dbReference type="Proteomes" id="UP000051913">
    <property type="component" value="Unassembled WGS sequence"/>
</dbReference>
<protein>
    <submittedName>
        <fullName evidence="7">Uncharacterized protein</fullName>
    </submittedName>
</protein>
<dbReference type="PANTHER" id="PTHR39087:SF2">
    <property type="entry name" value="UPF0104 MEMBRANE PROTEIN MJ1595"/>
    <property type="match status" value="1"/>
</dbReference>
<feature type="transmembrane region" description="Helical" evidence="6">
    <location>
        <begin position="178"/>
        <end position="196"/>
    </location>
</feature>
<comment type="caution">
    <text evidence="7">The sequence shown here is derived from an EMBL/GenBank/DDBJ whole genome shotgun (WGS) entry which is preliminary data.</text>
</comment>
<keyword evidence="5 6" id="KW-0472">Membrane</keyword>
<proteinExistence type="predicted"/>
<name>A0A0R3LYL1_9BRAD</name>
<feature type="transmembrane region" description="Helical" evidence="6">
    <location>
        <begin position="216"/>
        <end position="237"/>
    </location>
</feature>
<keyword evidence="2" id="KW-1003">Cell membrane</keyword>
<feature type="transmembrane region" description="Helical" evidence="6">
    <location>
        <begin position="135"/>
        <end position="158"/>
    </location>
</feature>
<evidence type="ECO:0000256" key="5">
    <source>
        <dbReference type="ARBA" id="ARBA00023136"/>
    </source>
</evidence>
<evidence type="ECO:0000256" key="3">
    <source>
        <dbReference type="ARBA" id="ARBA00022692"/>
    </source>
</evidence>
<accession>A0A0R3LYL1</accession>
<dbReference type="EMBL" id="LLXX01000161">
    <property type="protein sequence ID" value="KRR01161.1"/>
    <property type="molecule type" value="Genomic_DNA"/>
</dbReference>
<feature type="transmembrane region" description="Helical" evidence="6">
    <location>
        <begin position="61"/>
        <end position="83"/>
    </location>
</feature>
<evidence type="ECO:0000256" key="2">
    <source>
        <dbReference type="ARBA" id="ARBA00022475"/>
    </source>
</evidence>
<keyword evidence="8" id="KW-1185">Reference proteome</keyword>
<feature type="transmembrane region" description="Helical" evidence="6">
    <location>
        <begin position="21"/>
        <end position="41"/>
    </location>
</feature>
<feature type="transmembrane region" description="Helical" evidence="6">
    <location>
        <begin position="244"/>
        <end position="262"/>
    </location>
</feature>
<feature type="transmembrane region" description="Helical" evidence="6">
    <location>
        <begin position="95"/>
        <end position="115"/>
    </location>
</feature>